<protein>
    <submittedName>
        <fullName evidence="1">Uncharacterized protein</fullName>
    </submittedName>
</protein>
<dbReference type="EMBL" id="SJPN01000002">
    <property type="protein sequence ID" value="TWU05721.1"/>
    <property type="molecule type" value="Genomic_DNA"/>
</dbReference>
<accession>A0A5C6B2C5</accession>
<evidence type="ECO:0000313" key="1">
    <source>
        <dbReference type="EMBL" id="TWU05721.1"/>
    </source>
</evidence>
<dbReference type="Proteomes" id="UP000320176">
    <property type="component" value="Unassembled WGS sequence"/>
</dbReference>
<gene>
    <name evidence="1" type="ORF">Pla52n_14360</name>
</gene>
<name>A0A5C6B2C5_9BACT</name>
<keyword evidence="2" id="KW-1185">Reference proteome</keyword>
<reference evidence="1 2" key="1">
    <citation type="submission" date="2019-02" db="EMBL/GenBank/DDBJ databases">
        <title>Deep-cultivation of Planctomycetes and their phenomic and genomic characterization uncovers novel biology.</title>
        <authorList>
            <person name="Wiegand S."/>
            <person name="Jogler M."/>
            <person name="Boedeker C."/>
            <person name="Pinto D."/>
            <person name="Vollmers J."/>
            <person name="Rivas-Marin E."/>
            <person name="Kohn T."/>
            <person name="Peeters S.H."/>
            <person name="Heuer A."/>
            <person name="Rast P."/>
            <person name="Oberbeckmann S."/>
            <person name="Bunk B."/>
            <person name="Jeske O."/>
            <person name="Meyerdierks A."/>
            <person name="Storesund J.E."/>
            <person name="Kallscheuer N."/>
            <person name="Luecker S."/>
            <person name="Lage O.M."/>
            <person name="Pohl T."/>
            <person name="Merkel B.J."/>
            <person name="Hornburger P."/>
            <person name="Mueller R.-W."/>
            <person name="Bruemmer F."/>
            <person name="Labrenz M."/>
            <person name="Spormann A.M."/>
            <person name="Op Den Camp H."/>
            <person name="Overmann J."/>
            <person name="Amann R."/>
            <person name="Jetten M.S.M."/>
            <person name="Mascher T."/>
            <person name="Medema M.H."/>
            <person name="Devos D.P."/>
            <person name="Kaster A.-K."/>
            <person name="Ovreas L."/>
            <person name="Rohde M."/>
            <person name="Galperin M.Y."/>
            <person name="Jogler C."/>
        </authorList>
    </citation>
    <scope>NUCLEOTIDE SEQUENCE [LARGE SCALE GENOMIC DNA]</scope>
    <source>
        <strain evidence="1 2">Pla52n</strain>
    </source>
</reference>
<evidence type="ECO:0000313" key="2">
    <source>
        <dbReference type="Proteomes" id="UP000320176"/>
    </source>
</evidence>
<dbReference type="AlphaFoldDB" id="A0A5C6B2C5"/>
<proteinExistence type="predicted"/>
<organism evidence="1 2">
    <name type="scientific">Stieleria varia</name>
    <dbReference type="NCBI Taxonomy" id="2528005"/>
    <lineage>
        <taxon>Bacteria</taxon>
        <taxon>Pseudomonadati</taxon>
        <taxon>Planctomycetota</taxon>
        <taxon>Planctomycetia</taxon>
        <taxon>Pirellulales</taxon>
        <taxon>Pirellulaceae</taxon>
        <taxon>Stieleria</taxon>
    </lineage>
</organism>
<sequence length="45" mass="4665">MGVKNASKAEIVESPSIDDHDGLFAGWQSPATFDICAVAAGVFDP</sequence>
<comment type="caution">
    <text evidence="1">The sequence shown here is derived from an EMBL/GenBank/DDBJ whole genome shotgun (WGS) entry which is preliminary data.</text>
</comment>